<dbReference type="Gene3D" id="3.40.50.150">
    <property type="entry name" value="Vaccinia Virus protein VP39"/>
    <property type="match status" value="1"/>
</dbReference>
<dbReference type="OrthoDB" id="2013972at2759"/>
<evidence type="ECO:0000256" key="1">
    <source>
        <dbReference type="SAM" id="MobiDB-lite"/>
    </source>
</evidence>
<accession>R7RXV6</accession>
<keyword evidence="4" id="KW-1185">Reference proteome</keyword>
<dbReference type="InterPro" id="IPR029063">
    <property type="entry name" value="SAM-dependent_MTases_sf"/>
</dbReference>
<evidence type="ECO:0000259" key="2">
    <source>
        <dbReference type="Pfam" id="PF13649"/>
    </source>
</evidence>
<feature type="region of interest" description="Disordered" evidence="1">
    <location>
        <begin position="393"/>
        <end position="425"/>
    </location>
</feature>
<dbReference type="PANTHER" id="PTHR43591:SF110">
    <property type="entry name" value="RHODANESE DOMAIN-CONTAINING PROTEIN"/>
    <property type="match status" value="1"/>
</dbReference>
<feature type="region of interest" description="Disordered" evidence="1">
    <location>
        <begin position="532"/>
        <end position="626"/>
    </location>
</feature>
<reference evidence="4" key="1">
    <citation type="journal article" date="2012" name="Science">
        <title>The Paleozoic origin of enzymatic lignin decomposition reconstructed from 31 fungal genomes.</title>
        <authorList>
            <person name="Floudas D."/>
            <person name="Binder M."/>
            <person name="Riley R."/>
            <person name="Barry K."/>
            <person name="Blanchette R.A."/>
            <person name="Henrissat B."/>
            <person name="Martinez A.T."/>
            <person name="Otillar R."/>
            <person name="Spatafora J.W."/>
            <person name="Yadav J.S."/>
            <person name="Aerts A."/>
            <person name="Benoit I."/>
            <person name="Boyd A."/>
            <person name="Carlson A."/>
            <person name="Copeland A."/>
            <person name="Coutinho P.M."/>
            <person name="de Vries R.P."/>
            <person name="Ferreira P."/>
            <person name="Findley K."/>
            <person name="Foster B."/>
            <person name="Gaskell J."/>
            <person name="Glotzer D."/>
            <person name="Gorecki P."/>
            <person name="Heitman J."/>
            <person name="Hesse C."/>
            <person name="Hori C."/>
            <person name="Igarashi K."/>
            <person name="Jurgens J.A."/>
            <person name="Kallen N."/>
            <person name="Kersten P."/>
            <person name="Kohler A."/>
            <person name="Kuees U."/>
            <person name="Kumar T.K.A."/>
            <person name="Kuo A."/>
            <person name="LaButti K."/>
            <person name="Larrondo L.F."/>
            <person name="Lindquist E."/>
            <person name="Ling A."/>
            <person name="Lombard V."/>
            <person name="Lucas S."/>
            <person name="Lundell T."/>
            <person name="Martin R."/>
            <person name="McLaughlin D.J."/>
            <person name="Morgenstern I."/>
            <person name="Morin E."/>
            <person name="Murat C."/>
            <person name="Nagy L.G."/>
            <person name="Nolan M."/>
            <person name="Ohm R.A."/>
            <person name="Patyshakuliyeva A."/>
            <person name="Rokas A."/>
            <person name="Ruiz-Duenas F.J."/>
            <person name="Sabat G."/>
            <person name="Salamov A."/>
            <person name="Samejima M."/>
            <person name="Schmutz J."/>
            <person name="Slot J.C."/>
            <person name="St John F."/>
            <person name="Stenlid J."/>
            <person name="Sun H."/>
            <person name="Sun S."/>
            <person name="Syed K."/>
            <person name="Tsang A."/>
            <person name="Wiebenga A."/>
            <person name="Young D."/>
            <person name="Pisabarro A."/>
            <person name="Eastwood D.C."/>
            <person name="Martin F."/>
            <person name="Cullen D."/>
            <person name="Grigoriev I.V."/>
            <person name="Hibbett D.S."/>
        </authorList>
    </citation>
    <scope>NUCLEOTIDE SEQUENCE [LARGE SCALE GENOMIC DNA]</scope>
    <source>
        <strain evidence="4">FP-91666</strain>
    </source>
</reference>
<feature type="region of interest" description="Disordered" evidence="1">
    <location>
        <begin position="82"/>
        <end position="149"/>
    </location>
</feature>
<name>R7RXV6_STEHR</name>
<dbReference type="GeneID" id="18797721"/>
<dbReference type="eggNOG" id="ENOG502QWDP">
    <property type="taxonomic scope" value="Eukaryota"/>
</dbReference>
<dbReference type="RefSeq" id="XP_007310838.1">
    <property type="nucleotide sequence ID" value="XM_007310776.1"/>
</dbReference>
<protein>
    <recommendedName>
        <fullName evidence="2">Methyltransferase domain-containing protein</fullName>
    </recommendedName>
</protein>
<feature type="compositionally biased region" description="Acidic residues" evidence="1">
    <location>
        <begin position="119"/>
        <end position="136"/>
    </location>
</feature>
<proteinExistence type="predicted"/>
<feature type="compositionally biased region" description="Pro residues" evidence="1">
    <location>
        <begin position="563"/>
        <end position="589"/>
    </location>
</feature>
<dbReference type="Proteomes" id="UP000053927">
    <property type="component" value="Unassembled WGS sequence"/>
</dbReference>
<feature type="domain" description="Methyltransferase" evidence="2">
    <location>
        <begin position="284"/>
        <end position="372"/>
    </location>
</feature>
<evidence type="ECO:0000313" key="4">
    <source>
        <dbReference type="Proteomes" id="UP000053927"/>
    </source>
</evidence>
<organism evidence="3 4">
    <name type="scientific">Stereum hirsutum (strain FP-91666)</name>
    <name type="common">White-rot fungus</name>
    <dbReference type="NCBI Taxonomy" id="721885"/>
    <lineage>
        <taxon>Eukaryota</taxon>
        <taxon>Fungi</taxon>
        <taxon>Dikarya</taxon>
        <taxon>Basidiomycota</taxon>
        <taxon>Agaricomycotina</taxon>
        <taxon>Agaricomycetes</taxon>
        <taxon>Russulales</taxon>
        <taxon>Stereaceae</taxon>
        <taxon>Stereum</taxon>
    </lineage>
</organism>
<dbReference type="SUPFAM" id="SSF53335">
    <property type="entry name" value="S-adenosyl-L-methionine-dependent methyltransferases"/>
    <property type="match status" value="1"/>
</dbReference>
<dbReference type="AlphaFoldDB" id="R7RXV6"/>
<evidence type="ECO:0000313" key="3">
    <source>
        <dbReference type="EMBL" id="EIM80241.1"/>
    </source>
</evidence>
<dbReference type="PANTHER" id="PTHR43591">
    <property type="entry name" value="METHYLTRANSFERASE"/>
    <property type="match status" value="1"/>
</dbReference>
<dbReference type="CDD" id="cd02440">
    <property type="entry name" value="AdoMet_MTases"/>
    <property type="match status" value="1"/>
</dbReference>
<dbReference type="EMBL" id="JH687399">
    <property type="protein sequence ID" value="EIM80241.1"/>
    <property type="molecule type" value="Genomic_DNA"/>
</dbReference>
<feature type="compositionally biased region" description="Basic residues" evidence="1">
    <location>
        <begin position="92"/>
        <end position="101"/>
    </location>
</feature>
<gene>
    <name evidence="3" type="ORF">STEHIDRAFT_126204</name>
</gene>
<feature type="compositionally biased region" description="Low complexity" evidence="1">
    <location>
        <begin position="394"/>
        <end position="425"/>
    </location>
</feature>
<sequence>MSLGQPPYLDPACSIVIGTSTAPGPVGPVDDAYEVPAINGNGFDGFNAWTHEPPIYGGSYAPAPPTGTVLAVPSLHSHGEVLPVYNGSAASGHHHHHHHQHHPTDEDPDFLMADFSADTQDDDEESASASDNDDDDAHSSDSCSSSDLTEIGSDEFAPCFEERASRLWLVGGGGGVAGGGDVAGPGFGRGAGGVGGDVFNGGPTYGYGHGPLFHSHGTSQYRYPLPVDGPEQQRLDAHLKIHTLVFGTLYHGPVDEVLSSPSSSSTANFASIDTPSPTTRKKMVVDLGTGTGKWVMAMAEKFPHVKFRGIDLAPIATRYPLPNVRFEIADVTEPYRFAEGSVDMVHARVTLLSSHAYTSLLHNTARVLRPGGLFLSYEWGLYPALHPDHPYSGVNSDSDSNSYANNTANTNANSSANTNGANVNGANGTHGVGGVSGQTVESWIPATTRFFKYFGEGVNGKSQPTLALAVPNLIRSLGPGVFSEPHTERFCFPIGRPWRRGEALEVEVPRAQARHGHDGHPQAQVHPQAHNPYANAHAHPDGGFNNGHGHGHTHGHGRERAHGPPPFDPYPLTDPPGPYPQFSPSPPPQSQSQWQPDPLEPRPVRPRSPLHSPNSPGSDGGRRPETETYGLEIIGDAFREITRGFAQSLATVDDLDRHDSRIAHGGAMSEPDDNRRMQAAVAAAVAAGRGGGIGPGGGGAGPGGGVGGGGGPGGGGVGGAGGWGRGAGRRFGGGRGGVPARLGREFMEEVERKPGIVAVLHVCWARRL</sequence>
<dbReference type="Pfam" id="PF13649">
    <property type="entry name" value="Methyltransf_25"/>
    <property type="match status" value="1"/>
</dbReference>
<dbReference type="InterPro" id="IPR041698">
    <property type="entry name" value="Methyltransf_25"/>
</dbReference>
<dbReference type="KEGG" id="shs:STEHIDRAFT_126204"/>